<evidence type="ECO:0000256" key="1">
    <source>
        <dbReference type="SAM" id="MobiDB-lite"/>
    </source>
</evidence>
<evidence type="ECO:0000313" key="4">
    <source>
        <dbReference type="EMBL" id="KAK7024222.1"/>
    </source>
</evidence>
<dbReference type="EMBL" id="JAXCGZ010022789">
    <property type="protein sequence ID" value="KAK7024222.1"/>
    <property type="molecule type" value="Genomic_DNA"/>
</dbReference>
<dbReference type="InterPro" id="IPR052976">
    <property type="entry name" value="Scoloptoxin-like"/>
</dbReference>
<accession>A0AAN8WDC0</accession>
<feature type="region of interest" description="Disordered" evidence="1">
    <location>
        <begin position="39"/>
        <end position="269"/>
    </location>
</feature>
<feature type="compositionally biased region" description="Polar residues" evidence="1">
    <location>
        <begin position="136"/>
        <end position="188"/>
    </location>
</feature>
<feature type="domain" description="Chitin-binding type-2" evidence="3">
    <location>
        <begin position="298"/>
        <end position="365"/>
    </location>
</feature>
<proteinExistence type="predicted"/>
<dbReference type="SMART" id="SM00494">
    <property type="entry name" value="ChtBD2"/>
    <property type="match status" value="1"/>
</dbReference>
<dbReference type="PANTHER" id="PTHR22933">
    <property type="entry name" value="FI18007P1-RELATED"/>
    <property type="match status" value="1"/>
</dbReference>
<dbReference type="Pfam" id="PF01607">
    <property type="entry name" value="CBM_14"/>
    <property type="match status" value="1"/>
</dbReference>
<keyword evidence="5" id="KW-1185">Reference proteome</keyword>
<dbReference type="GO" id="GO:0008061">
    <property type="term" value="F:chitin binding"/>
    <property type="evidence" value="ECO:0007669"/>
    <property type="project" value="InterPro"/>
</dbReference>
<name>A0AAN8WDC0_HALRR</name>
<organism evidence="4 5">
    <name type="scientific">Halocaridina rubra</name>
    <name type="common">Hawaiian red shrimp</name>
    <dbReference type="NCBI Taxonomy" id="373956"/>
    <lineage>
        <taxon>Eukaryota</taxon>
        <taxon>Metazoa</taxon>
        <taxon>Ecdysozoa</taxon>
        <taxon>Arthropoda</taxon>
        <taxon>Crustacea</taxon>
        <taxon>Multicrustacea</taxon>
        <taxon>Malacostraca</taxon>
        <taxon>Eumalacostraca</taxon>
        <taxon>Eucarida</taxon>
        <taxon>Decapoda</taxon>
        <taxon>Pleocyemata</taxon>
        <taxon>Caridea</taxon>
        <taxon>Atyoidea</taxon>
        <taxon>Atyidae</taxon>
        <taxon>Halocaridina</taxon>
    </lineage>
</organism>
<dbReference type="InterPro" id="IPR036508">
    <property type="entry name" value="Chitin-bd_dom_sf"/>
</dbReference>
<dbReference type="Gene3D" id="2.170.140.10">
    <property type="entry name" value="Chitin binding domain"/>
    <property type="match status" value="1"/>
</dbReference>
<protein>
    <recommendedName>
        <fullName evidence="3">Chitin-binding type-2 domain-containing protein</fullName>
    </recommendedName>
</protein>
<feature type="compositionally biased region" description="Polar residues" evidence="1">
    <location>
        <begin position="41"/>
        <end position="63"/>
    </location>
</feature>
<comment type="caution">
    <text evidence="4">The sequence shown here is derived from an EMBL/GenBank/DDBJ whole genome shotgun (WGS) entry which is preliminary data.</text>
</comment>
<dbReference type="GO" id="GO:0005576">
    <property type="term" value="C:extracellular region"/>
    <property type="evidence" value="ECO:0007669"/>
    <property type="project" value="InterPro"/>
</dbReference>
<feature type="chain" id="PRO_5042940995" description="Chitin-binding type-2 domain-containing protein" evidence="2">
    <location>
        <begin position="16"/>
        <end position="384"/>
    </location>
</feature>
<evidence type="ECO:0000259" key="3">
    <source>
        <dbReference type="PROSITE" id="PS50940"/>
    </source>
</evidence>
<dbReference type="PROSITE" id="PS50940">
    <property type="entry name" value="CHIT_BIND_II"/>
    <property type="match status" value="1"/>
</dbReference>
<dbReference type="Proteomes" id="UP001381693">
    <property type="component" value="Unassembled WGS sequence"/>
</dbReference>
<feature type="compositionally biased region" description="Low complexity" evidence="1">
    <location>
        <begin position="189"/>
        <end position="206"/>
    </location>
</feature>
<gene>
    <name evidence="4" type="ORF">SK128_004556</name>
</gene>
<evidence type="ECO:0000313" key="5">
    <source>
        <dbReference type="Proteomes" id="UP001381693"/>
    </source>
</evidence>
<dbReference type="PANTHER" id="PTHR22933:SF43">
    <property type="entry name" value="LP10131P"/>
    <property type="match status" value="1"/>
</dbReference>
<dbReference type="AlphaFoldDB" id="A0AAN8WDC0"/>
<evidence type="ECO:0000256" key="2">
    <source>
        <dbReference type="SAM" id="SignalP"/>
    </source>
</evidence>
<keyword evidence="2" id="KW-0732">Signal</keyword>
<sequence length="384" mass="43099">MKTFTLLAVIALTAGQQFKERRDFNTAVRLAGPGFFGQGGSFNSRSSSADRNQFQSDSSQNRENFQNQGGNFQSSSFSGARRSGQSGSFQTGNQFQSGSSSSFGSANRDQFQTRPIQQNIQTSFSSNTFKQDRNTRFQSSNSDRSTPQANTDSRIQSSFAQQTTENRFQTPFSQQEPNRRFQSINIQLTPSRRFQSSSRQQTSFQPARNQEDNSNQFRQTTTSQRISESRLSSGRQPQSLSRFTSISQSQPQPNTFQTNTFQRSGSPSAGSFSDVSGVFEPLNLPSGASLLLGSIDTSFTCADRPYGYYADEDNSCRVFHVCNPALFSDGEIQTYQYSFMCGEGTVFDQNEMTCKMDFEATPCQEASNYYYRNEQFGRPEERSF</sequence>
<dbReference type="SUPFAM" id="SSF57625">
    <property type="entry name" value="Invertebrate chitin-binding proteins"/>
    <property type="match status" value="1"/>
</dbReference>
<reference evidence="4 5" key="1">
    <citation type="submission" date="2023-11" db="EMBL/GenBank/DDBJ databases">
        <title>Halocaridina rubra genome assembly.</title>
        <authorList>
            <person name="Smith C."/>
        </authorList>
    </citation>
    <scope>NUCLEOTIDE SEQUENCE [LARGE SCALE GENOMIC DNA]</scope>
    <source>
        <strain evidence="4">EP-1</strain>
        <tissue evidence="4">Whole</tissue>
    </source>
</reference>
<feature type="compositionally biased region" description="Polar residues" evidence="1">
    <location>
        <begin position="212"/>
        <end position="269"/>
    </location>
</feature>
<feature type="compositionally biased region" description="Polar residues" evidence="1">
    <location>
        <begin position="107"/>
        <end position="129"/>
    </location>
</feature>
<feature type="compositionally biased region" description="Low complexity" evidence="1">
    <location>
        <begin position="64"/>
        <end position="105"/>
    </location>
</feature>
<dbReference type="InterPro" id="IPR002557">
    <property type="entry name" value="Chitin-bd_dom"/>
</dbReference>
<feature type="signal peptide" evidence="2">
    <location>
        <begin position="1"/>
        <end position="15"/>
    </location>
</feature>